<dbReference type="OrthoDB" id="2504561at2759"/>
<reference evidence="9 10" key="1">
    <citation type="submission" date="2013-03" db="EMBL/GenBank/DDBJ databases">
        <title>The Genome Sequence of Phialophora europaea CBS 101466.</title>
        <authorList>
            <consortium name="The Broad Institute Genomics Platform"/>
            <person name="Cuomo C."/>
            <person name="de Hoog S."/>
            <person name="Gorbushina A."/>
            <person name="Walker B."/>
            <person name="Young S.K."/>
            <person name="Zeng Q."/>
            <person name="Gargeya S."/>
            <person name="Fitzgerald M."/>
            <person name="Haas B."/>
            <person name="Abouelleil A."/>
            <person name="Allen A.W."/>
            <person name="Alvarado L."/>
            <person name="Arachchi H.M."/>
            <person name="Berlin A.M."/>
            <person name="Chapman S.B."/>
            <person name="Gainer-Dewar J."/>
            <person name="Goldberg J."/>
            <person name="Griggs A."/>
            <person name="Gujja S."/>
            <person name="Hansen M."/>
            <person name="Howarth C."/>
            <person name="Imamovic A."/>
            <person name="Ireland A."/>
            <person name="Larimer J."/>
            <person name="McCowan C."/>
            <person name="Murphy C."/>
            <person name="Pearson M."/>
            <person name="Poon T.W."/>
            <person name="Priest M."/>
            <person name="Roberts A."/>
            <person name="Saif S."/>
            <person name="Shea T."/>
            <person name="Sisk P."/>
            <person name="Sykes S."/>
            <person name="Wortman J."/>
            <person name="Nusbaum C."/>
            <person name="Birren B."/>
        </authorList>
    </citation>
    <scope>NUCLEOTIDE SEQUENCE [LARGE SCALE GENOMIC DNA]</scope>
    <source>
        <strain evidence="9 10">CBS 101466</strain>
    </source>
</reference>
<gene>
    <name evidence="9" type="ORF">HMPREF1541_02522</name>
</gene>
<evidence type="ECO:0000256" key="7">
    <source>
        <dbReference type="SAM" id="SignalP"/>
    </source>
</evidence>
<dbReference type="VEuPathDB" id="FungiDB:HMPREF1541_02522"/>
<sequence length="765" mass="85876">MARFLTPSKIGLLVLALIYAQDEVPTSESVAVLTFIITYVSPNGRPPHAQAGAGYDPALPISAFEKALSTLASVMPGRSVYDAFLKRMWSIDCSHALESLMEGLPYMLRKSREQIIRDREMGIPPEQQTAQIMRTSPLGAFIRRCHLEYTRLQFQDATELWQQFIAYRAPTQQQFERKNPPIRRNLLDSNLSELGVDSSHPLVRIMYGDQLGSEDRPQAYSAHDVEKLLEFQVCEMQSFGSRLPEDMRHKLNEMSQQGSSVPKLAHYLKFLDSWRAGDYTSAFDNLHRYFDYTMQSRDRTFYQYALLNLAILQADFGCSSEAIPAMQEAIATARENKDTACLNFCMSWLYHFGRTFPSEMKAIRDSGILGNETEGLSFLKSRAKDAEMWSLLSTSFLSEAKLALQHGDSLSFVFESITKAAHINVSKATSNVAGPTLLMRASAFSRIGLAQLAWSSSETFLTCYSSEAPIGDVLKCTCRMTSFLAQRGRYSAIADTLSSVSPSTLRVLKYHNYWTFYSGLLKLRRLIRHDDLSAAECIATQLQGQDPPDLEISFSLTFLRIELLIARGNLASALSLVEELTDRAASDNNDIIILCRLLNMKARILTASENPLKAFSIVTRAAQMAYRALALPALWEAVGLLANILNVLREFTAAADLLSAILPRALECQDCELAAATYSYLVDAEMGLAGTEKTSKTRRKEWVNRAMEHLEEAGRQYGWAEDVKGQLDVLWKRARVMKWMGDAVLANDTASLYLEVKARYEETKL</sequence>
<evidence type="ECO:0000256" key="6">
    <source>
        <dbReference type="ARBA" id="ARBA00023306"/>
    </source>
</evidence>
<evidence type="ECO:0000256" key="3">
    <source>
        <dbReference type="ARBA" id="ARBA00022618"/>
    </source>
</evidence>
<feature type="chain" id="PRO_5004824115" description="Anaphase-promoting complex subunit 5" evidence="7">
    <location>
        <begin position="21"/>
        <end position="765"/>
    </location>
</feature>
<dbReference type="GO" id="GO:0031145">
    <property type="term" value="P:anaphase-promoting complex-dependent catabolic process"/>
    <property type="evidence" value="ECO:0007669"/>
    <property type="project" value="TreeGrafter"/>
</dbReference>
<evidence type="ECO:0000259" key="8">
    <source>
        <dbReference type="Pfam" id="PF12862"/>
    </source>
</evidence>
<dbReference type="GO" id="GO:0070979">
    <property type="term" value="P:protein K11-linked ubiquitination"/>
    <property type="evidence" value="ECO:0007669"/>
    <property type="project" value="TreeGrafter"/>
</dbReference>
<feature type="signal peptide" evidence="7">
    <location>
        <begin position="1"/>
        <end position="20"/>
    </location>
</feature>
<organism evidence="9 10">
    <name type="scientific">Cyphellophora europaea (strain CBS 101466)</name>
    <name type="common">Phialophora europaea</name>
    <dbReference type="NCBI Taxonomy" id="1220924"/>
    <lineage>
        <taxon>Eukaryota</taxon>
        <taxon>Fungi</taxon>
        <taxon>Dikarya</taxon>
        <taxon>Ascomycota</taxon>
        <taxon>Pezizomycotina</taxon>
        <taxon>Eurotiomycetes</taxon>
        <taxon>Chaetothyriomycetidae</taxon>
        <taxon>Chaetothyriales</taxon>
        <taxon>Cyphellophoraceae</taxon>
        <taxon>Cyphellophora</taxon>
    </lineage>
</organism>
<keyword evidence="3" id="KW-0132">Cell division</keyword>
<evidence type="ECO:0000256" key="4">
    <source>
        <dbReference type="ARBA" id="ARBA00022776"/>
    </source>
</evidence>
<evidence type="ECO:0000313" key="9">
    <source>
        <dbReference type="EMBL" id="ETN43363.1"/>
    </source>
</evidence>
<protein>
    <recommendedName>
        <fullName evidence="2">Anaphase-promoting complex subunit 5</fullName>
    </recommendedName>
</protein>
<evidence type="ECO:0000256" key="5">
    <source>
        <dbReference type="ARBA" id="ARBA00022786"/>
    </source>
</evidence>
<dbReference type="GO" id="GO:0005680">
    <property type="term" value="C:anaphase-promoting complex"/>
    <property type="evidence" value="ECO:0007669"/>
    <property type="project" value="InterPro"/>
</dbReference>
<dbReference type="InterPro" id="IPR026000">
    <property type="entry name" value="Apc5_dom"/>
</dbReference>
<keyword evidence="6" id="KW-0131">Cell cycle</keyword>
<keyword evidence="5" id="KW-0833">Ubl conjugation pathway</keyword>
<accession>W2S5S0</accession>
<dbReference type="Proteomes" id="UP000030752">
    <property type="component" value="Unassembled WGS sequence"/>
</dbReference>
<name>W2S5S0_CYPE1</name>
<dbReference type="Pfam" id="PF12862">
    <property type="entry name" value="ANAPC5"/>
    <property type="match status" value="1"/>
</dbReference>
<dbReference type="AlphaFoldDB" id="W2S5S0"/>
<feature type="domain" description="Anaphase-promoting complex subunit 5" evidence="8">
    <location>
        <begin position="266"/>
        <end position="354"/>
    </location>
</feature>
<dbReference type="GO" id="GO:0045842">
    <property type="term" value="P:positive regulation of mitotic metaphase/anaphase transition"/>
    <property type="evidence" value="ECO:0007669"/>
    <property type="project" value="TreeGrafter"/>
</dbReference>
<dbReference type="InterPro" id="IPR037679">
    <property type="entry name" value="Apc5"/>
</dbReference>
<keyword evidence="4" id="KW-0498">Mitosis</keyword>
<dbReference type="STRING" id="1220924.W2S5S0"/>
<proteinExistence type="inferred from homology"/>
<evidence type="ECO:0000256" key="2">
    <source>
        <dbReference type="ARBA" id="ARBA00016066"/>
    </source>
</evidence>
<dbReference type="eggNOG" id="KOG4322">
    <property type="taxonomic scope" value="Eukaryota"/>
</dbReference>
<evidence type="ECO:0000256" key="1">
    <source>
        <dbReference type="ARBA" id="ARBA00007450"/>
    </source>
</evidence>
<dbReference type="GO" id="GO:0051301">
    <property type="term" value="P:cell division"/>
    <property type="evidence" value="ECO:0007669"/>
    <property type="project" value="UniProtKB-KW"/>
</dbReference>
<dbReference type="PANTHER" id="PTHR12830">
    <property type="entry name" value="ANAPHASE-PROMOTING COMPLEX SUBUNIT 5"/>
    <property type="match status" value="1"/>
</dbReference>
<evidence type="ECO:0000313" key="10">
    <source>
        <dbReference type="Proteomes" id="UP000030752"/>
    </source>
</evidence>
<comment type="similarity">
    <text evidence="1">Belongs to the APC5 family.</text>
</comment>
<dbReference type="PANTHER" id="PTHR12830:SF9">
    <property type="entry name" value="ANAPHASE-PROMOTING COMPLEX SUBUNIT 5"/>
    <property type="match status" value="1"/>
</dbReference>
<keyword evidence="7" id="KW-0732">Signal</keyword>
<dbReference type="InParanoid" id="W2S5S0"/>
<dbReference type="EMBL" id="KB822718">
    <property type="protein sequence ID" value="ETN43363.1"/>
    <property type="molecule type" value="Genomic_DNA"/>
</dbReference>
<dbReference type="GeneID" id="19969861"/>
<dbReference type="RefSeq" id="XP_008715099.1">
    <property type="nucleotide sequence ID" value="XM_008716877.1"/>
</dbReference>
<keyword evidence="10" id="KW-1185">Reference proteome</keyword>
<dbReference type="HOGENOM" id="CLU_010478_0_0_1"/>